<dbReference type="Gene3D" id="3.40.50.720">
    <property type="entry name" value="NAD(P)-binding Rossmann-like Domain"/>
    <property type="match status" value="1"/>
</dbReference>
<evidence type="ECO:0000256" key="2">
    <source>
        <dbReference type="ARBA" id="ARBA00023002"/>
    </source>
</evidence>
<comment type="similarity">
    <text evidence="1">Belongs to the short-chain dehydrogenases/reductases (SDR) family.</text>
</comment>
<dbReference type="InterPro" id="IPR057326">
    <property type="entry name" value="KR_dom"/>
</dbReference>
<dbReference type="AlphaFoldDB" id="A0A512E0X9"/>
<dbReference type="Proteomes" id="UP000321523">
    <property type="component" value="Unassembled WGS sequence"/>
</dbReference>
<reference evidence="4 5" key="1">
    <citation type="submission" date="2019-07" db="EMBL/GenBank/DDBJ databases">
        <title>Whole genome shotgun sequence of Skermanella aerolata NBRC 106429.</title>
        <authorList>
            <person name="Hosoyama A."/>
            <person name="Uohara A."/>
            <person name="Ohji S."/>
            <person name="Ichikawa N."/>
        </authorList>
    </citation>
    <scope>NUCLEOTIDE SEQUENCE [LARGE SCALE GENOMIC DNA]</scope>
    <source>
        <strain evidence="4 5">NBRC 106429</strain>
    </source>
</reference>
<dbReference type="InterPro" id="IPR036291">
    <property type="entry name" value="NAD(P)-bd_dom_sf"/>
</dbReference>
<dbReference type="GO" id="GO:0016616">
    <property type="term" value="F:oxidoreductase activity, acting on the CH-OH group of donors, NAD or NADP as acceptor"/>
    <property type="evidence" value="ECO:0007669"/>
    <property type="project" value="TreeGrafter"/>
</dbReference>
<dbReference type="FunFam" id="3.40.50.720:FF:000173">
    <property type="entry name" value="3-oxoacyl-[acyl-carrier protein] reductase"/>
    <property type="match status" value="1"/>
</dbReference>
<dbReference type="PANTHER" id="PTHR42760">
    <property type="entry name" value="SHORT-CHAIN DEHYDROGENASES/REDUCTASES FAMILY MEMBER"/>
    <property type="match status" value="1"/>
</dbReference>
<accession>A0A512E0X9</accession>
<proteinExistence type="inferred from homology"/>
<evidence type="ECO:0000259" key="3">
    <source>
        <dbReference type="SMART" id="SM00822"/>
    </source>
</evidence>
<feature type="domain" description="Ketoreductase" evidence="3">
    <location>
        <begin position="6"/>
        <end position="195"/>
    </location>
</feature>
<keyword evidence="2" id="KW-0560">Oxidoreductase</keyword>
<name>A0A512E0X9_9PROT</name>
<dbReference type="OrthoDB" id="7946012at2"/>
<gene>
    <name evidence="4" type="primary">speA</name>
    <name evidence="4" type="ORF">SAE02_64930</name>
</gene>
<dbReference type="GO" id="GO:0030497">
    <property type="term" value="P:fatty acid elongation"/>
    <property type="evidence" value="ECO:0007669"/>
    <property type="project" value="TreeGrafter"/>
</dbReference>
<dbReference type="PRINTS" id="PR00080">
    <property type="entry name" value="SDRFAMILY"/>
</dbReference>
<dbReference type="EMBL" id="BJYZ01000039">
    <property type="protein sequence ID" value="GEO42345.1"/>
    <property type="molecule type" value="Genomic_DNA"/>
</dbReference>
<comment type="caution">
    <text evidence="4">The sequence shown here is derived from an EMBL/GenBank/DDBJ whole genome shotgun (WGS) entry which is preliminary data.</text>
</comment>
<dbReference type="RefSeq" id="WP_044435139.1">
    <property type="nucleotide sequence ID" value="NZ_BJYZ01000039.1"/>
</dbReference>
<evidence type="ECO:0000313" key="4">
    <source>
        <dbReference type="EMBL" id="GEO42345.1"/>
    </source>
</evidence>
<dbReference type="InterPro" id="IPR002347">
    <property type="entry name" value="SDR_fam"/>
</dbReference>
<dbReference type="SUPFAM" id="SSF51735">
    <property type="entry name" value="NAD(P)-binding Rossmann-fold domains"/>
    <property type="match status" value="1"/>
</dbReference>
<evidence type="ECO:0000256" key="1">
    <source>
        <dbReference type="ARBA" id="ARBA00006484"/>
    </source>
</evidence>
<dbReference type="SMART" id="SM00822">
    <property type="entry name" value="PKS_KR"/>
    <property type="match status" value="1"/>
</dbReference>
<keyword evidence="5" id="KW-1185">Reference proteome</keyword>
<protein>
    <submittedName>
        <fullName evidence="4">3-ketoacyl-ACP reductase</fullName>
    </submittedName>
</protein>
<dbReference type="PRINTS" id="PR00081">
    <property type="entry name" value="GDHRDH"/>
</dbReference>
<dbReference type="Pfam" id="PF13561">
    <property type="entry name" value="adh_short_C2"/>
    <property type="match status" value="1"/>
</dbReference>
<dbReference type="PANTHER" id="PTHR42760:SF135">
    <property type="entry name" value="BLL7886 PROTEIN"/>
    <property type="match status" value="1"/>
</dbReference>
<organism evidence="4 5">
    <name type="scientific">Skermanella aerolata</name>
    <dbReference type="NCBI Taxonomy" id="393310"/>
    <lineage>
        <taxon>Bacteria</taxon>
        <taxon>Pseudomonadati</taxon>
        <taxon>Pseudomonadota</taxon>
        <taxon>Alphaproteobacteria</taxon>
        <taxon>Rhodospirillales</taxon>
        <taxon>Azospirillaceae</taxon>
        <taxon>Skermanella</taxon>
    </lineage>
</organism>
<evidence type="ECO:0000313" key="5">
    <source>
        <dbReference type="Proteomes" id="UP000321523"/>
    </source>
</evidence>
<sequence>MRIDSVTAVVTGAAQGLGRCFALELARAGARVMAGDIQADGLATLADEARGLPGRVETAPLDVTQEASIRGFLAATVQRFGVPNLLVNNAGILRDGLLALREDDGFVRKMPSAQWKSVIDTNLTGAYVMAREVVTLMLENGVAPGLVVNISSITGAGNPGQGNYAAAKAGLDAATRTWALELARHGIRVGGIAPGLIDTPMAAGLAAAARADMIADVPLGRMGRPEEIWAALRFIVECDFFTGRVVLVDGGASYS</sequence>